<dbReference type="InterPro" id="IPR025375">
    <property type="entry name" value="DUF4365"/>
</dbReference>
<name>A0A9X3DCC7_9SPHI</name>
<protein>
    <submittedName>
        <fullName evidence="2">DUF4365 domain-containing protein</fullName>
    </submittedName>
</protein>
<dbReference type="RefSeq" id="WP_010602374.1">
    <property type="nucleotide sequence ID" value="NZ_JAPJUH010000003.1"/>
</dbReference>
<evidence type="ECO:0000313" key="3">
    <source>
        <dbReference type="Proteomes" id="UP001142592"/>
    </source>
</evidence>
<comment type="caution">
    <text evidence="2">The sequence shown here is derived from an EMBL/GenBank/DDBJ whole genome shotgun (WGS) entry which is preliminary data.</text>
</comment>
<gene>
    <name evidence="2" type="ORF">OQZ29_10115</name>
</gene>
<evidence type="ECO:0000313" key="2">
    <source>
        <dbReference type="EMBL" id="MCX3265103.1"/>
    </source>
</evidence>
<keyword evidence="3" id="KW-1185">Reference proteome</keyword>
<evidence type="ECO:0000259" key="1">
    <source>
        <dbReference type="Pfam" id="PF14280"/>
    </source>
</evidence>
<reference evidence="2" key="1">
    <citation type="submission" date="2022-11" db="EMBL/GenBank/DDBJ databases">
        <authorList>
            <person name="Graham C."/>
            <person name="Newman J.D."/>
        </authorList>
    </citation>
    <scope>NUCLEOTIDE SEQUENCE</scope>
    <source>
        <strain evidence="2">DSM 19486</strain>
    </source>
</reference>
<proteinExistence type="predicted"/>
<dbReference type="EMBL" id="JAPJUH010000003">
    <property type="protein sequence ID" value="MCX3265103.1"/>
    <property type="molecule type" value="Genomic_DNA"/>
</dbReference>
<feature type="domain" description="DUF4365" evidence="1">
    <location>
        <begin position="8"/>
        <end position="129"/>
    </location>
</feature>
<dbReference type="Pfam" id="PF14280">
    <property type="entry name" value="DUF4365"/>
    <property type="match status" value="1"/>
</dbReference>
<dbReference type="Proteomes" id="UP001142592">
    <property type="component" value="Unassembled WGS sequence"/>
</dbReference>
<organism evidence="2 3">
    <name type="scientific">Pedobacter agri</name>
    <dbReference type="NCBI Taxonomy" id="454586"/>
    <lineage>
        <taxon>Bacteria</taxon>
        <taxon>Pseudomonadati</taxon>
        <taxon>Bacteroidota</taxon>
        <taxon>Sphingobacteriia</taxon>
        <taxon>Sphingobacteriales</taxon>
        <taxon>Sphingobacteriaceae</taxon>
        <taxon>Pedobacter</taxon>
    </lineage>
</organism>
<sequence length="173" mass="19634">MTIEQIKEQLSNRFIGIIASFAGFSIDKGDLDLGVDFTLKKSYSYINSLGKVRHTYDGTYIDLQLKSTTENSVIVGSTSIKYDLEVKAYNDLIERQLSGNAPLVLILFVLPYDQTLWVDIDNNEIRLRKNAFWYTPAVGATPSLNSSTIRIEIPNDNILGLDFFNNLHKKFYP</sequence>
<accession>A0A9X3DCC7</accession>
<dbReference type="AlphaFoldDB" id="A0A9X3DCC7"/>